<dbReference type="PROSITE" id="PS00028">
    <property type="entry name" value="ZINC_FINGER_C2H2_1"/>
    <property type="match status" value="1"/>
</dbReference>
<evidence type="ECO:0000256" key="1">
    <source>
        <dbReference type="PROSITE-ProRule" id="PRU00042"/>
    </source>
</evidence>
<dbReference type="STRING" id="454130.A0A0U5HL31"/>
<keyword evidence="1" id="KW-0863">Zinc-finger</keyword>
<dbReference type="EMBL" id="CDMC01000007">
    <property type="protein sequence ID" value="CEN62296.1"/>
    <property type="molecule type" value="Genomic_DNA"/>
</dbReference>
<feature type="domain" description="C2H2-type" evidence="3">
    <location>
        <begin position="205"/>
        <end position="233"/>
    </location>
</feature>
<dbReference type="Gene3D" id="3.30.160.60">
    <property type="entry name" value="Classic Zinc Finger"/>
    <property type="match status" value="2"/>
</dbReference>
<gene>
    <name evidence="4" type="ORF">ASPCAL08933</name>
</gene>
<evidence type="ECO:0000259" key="3">
    <source>
        <dbReference type="PROSITE" id="PS50157"/>
    </source>
</evidence>
<keyword evidence="1" id="KW-0862">Zinc</keyword>
<dbReference type="OrthoDB" id="4510535at2759"/>
<dbReference type="SUPFAM" id="SSF57667">
    <property type="entry name" value="beta-beta-alpha zinc fingers"/>
    <property type="match status" value="1"/>
</dbReference>
<protein>
    <recommendedName>
        <fullName evidence="3">C2H2-type domain-containing protein</fullName>
    </recommendedName>
</protein>
<dbReference type="PROSITE" id="PS50157">
    <property type="entry name" value="ZINC_FINGER_C2H2_2"/>
    <property type="match status" value="1"/>
</dbReference>
<accession>A0A0U5HL31</accession>
<evidence type="ECO:0000313" key="4">
    <source>
        <dbReference type="EMBL" id="CEN62296.1"/>
    </source>
</evidence>
<dbReference type="SMART" id="SM00355">
    <property type="entry name" value="ZnF_C2H2"/>
    <property type="match status" value="2"/>
</dbReference>
<name>A0A0U5HL31_ASPCI</name>
<dbReference type="AlphaFoldDB" id="A0A0U5HL31"/>
<evidence type="ECO:0000313" key="5">
    <source>
        <dbReference type="Proteomes" id="UP000054771"/>
    </source>
</evidence>
<reference evidence="5" key="1">
    <citation type="journal article" date="2016" name="Genome Announc.">
        <title>Draft genome sequences of fungus Aspergillus calidoustus.</title>
        <authorList>
            <person name="Horn F."/>
            <person name="Linde J."/>
            <person name="Mattern D.J."/>
            <person name="Walther G."/>
            <person name="Guthke R."/>
            <person name="Scherlach K."/>
            <person name="Martin K."/>
            <person name="Brakhage A.A."/>
            <person name="Petzke L."/>
            <person name="Valiante V."/>
        </authorList>
    </citation>
    <scope>NUCLEOTIDE SEQUENCE [LARGE SCALE GENOMIC DNA]</scope>
    <source>
        <strain evidence="5">SF006504</strain>
    </source>
</reference>
<dbReference type="Proteomes" id="UP000054771">
    <property type="component" value="Unassembled WGS sequence"/>
</dbReference>
<keyword evidence="1" id="KW-0479">Metal-binding</keyword>
<keyword evidence="5" id="KW-1185">Reference proteome</keyword>
<evidence type="ECO:0000256" key="2">
    <source>
        <dbReference type="SAM" id="MobiDB-lite"/>
    </source>
</evidence>
<dbReference type="InterPro" id="IPR036236">
    <property type="entry name" value="Znf_C2H2_sf"/>
</dbReference>
<organism evidence="4 5">
    <name type="scientific">Aspergillus calidoustus</name>
    <dbReference type="NCBI Taxonomy" id="454130"/>
    <lineage>
        <taxon>Eukaryota</taxon>
        <taxon>Fungi</taxon>
        <taxon>Dikarya</taxon>
        <taxon>Ascomycota</taxon>
        <taxon>Pezizomycotina</taxon>
        <taxon>Eurotiomycetes</taxon>
        <taxon>Eurotiomycetidae</taxon>
        <taxon>Eurotiales</taxon>
        <taxon>Aspergillaceae</taxon>
        <taxon>Aspergillus</taxon>
        <taxon>Aspergillus subgen. Nidulantes</taxon>
    </lineage>
</organism>
<dbReference type="GO" id="GO:0008270">
    <property type="term" value="F:zinc ion binding"/>
    <property type="evidence" value="ECO:0007669"/>
    <property type="project" value="UniProtKB-KW"/>
</dbReference>
<dbReference type="Pfam" id="PF00096">
    <property type="entry name" value="zf-C2H2"/>
    <property type="match status" value="1"/>
</dbReference>
<dbReference type="InterPro" id="IPR013087">
    <property type="entry name" value="Znf_C2H2_type"/>
</dbReference>
<sequence length="233" mass="25650">MDCFSTSPQEQEKRALADTTDSPSWTSALALTEAHTMSSLSAGSGNGNINPYLFPIRFASNSTITPVLSGHIPDPPTMNPSLEFADMVSTSLEDFTSYDHYQLSQRSGGWPIKSTTSSFYNVPPQQGVTMNPSPKSTSFPNDPAYYLPQPSASTIQIQLSALSSSHAHPEGLQCKWEGCRARTTFRRANDLIRHIRTIHVAPHEYRCPVEGCGMAFGREDHLRAHEGVHLRRG</sequence>
<feature type="region of interest" description="Disordered" evidence="2">
    <location>
        <begin position="1"/>
        <end position="22"/>
    </location>
</feature>
<proteinExistence type="predicted"/>